<feature type="compositionally biased region" description="Basic and acidic residues" evidence="1">
    <location>
        <begin position="75"/>
        <end position="88"/>
    </location>
</feature>
<accession>R7VSV9</accession>
<dbReference type="AlphaFoldDB" id="R7VSV9"/>
<feature type="compositionally biased region" description="Polar residues" evidence="1">
    <location>
        <begin position="14"/>
        <end position="40"/>
    </location>
</feature>
<proteinExistence type="predicted"/>
<protein>
    <submittedName>
        <fullName evidence="2">Uncharacterized protein</fullName>
    </submittedName>
</protein>
<feature type="region of interest" description="Disordered" evidence="1">
    <location>
        <begin position="1"/>
        <end position="152"/>
    </location>
</feature>
<reference evidence="2" key="1">
    <citation type="journal article" date="2013" name="Science">
        <title>Genomic diversity and evolution of the head crest in the rock pigeon.</title>
        <authorList>
            <person name="Shapiro M.D."/>
            <person name="Kronenberg Z."/>
            <person name="Li C."/>
            <person name="Domyan E.T."/>
            <person name="Pan H."/>
            <person name="Campbell M."/>
            <person name="Tan H."/>
            <person name="Huff C.D."/>
            <person name="Hu H."/>
            <person name="Vickrey A.I."/>
            <person name="Nielsen S.C."/>
            <person name="Stringham S.A."/>
            <person name="Hu H."/>
            <person name="Willerslev E."/>
            <person name="Gilbert M.T."/>
            <person name="Yandell M."/>
            <person name="Zhang G."/>
            <person name="Wang J."/>
        </authorList>
    </citation>
    <scope>NUCLEOTIDE SEQUENCE [LARGE SCALE GENOMIC DNA]</scope>
    <source>
        <tissue evidence="2">Blood</tissue>
    </source>
</reference>
<organism evidence="2">
    <name type="scientific">Columba livia</name>
    <name type="common">Rock dove</name>
    <dbReference type="NCBI Taxonomy" id="8932"/>
    <lineage>
        <taxon>Eukaryota</taxon>
        <taxon>Metazoa</taxon>
        <taxon>Chordata</taxon>
        <taxon>Craniata</taxon>
        <taxon>Vertebrata</taxon>
        <taxon>Euteleostomi</taxon>
        <taxon>Archelosauria</taxon>
        <taxon>Archosauria</taxon>
        <taxon>Dinosauria</taxon>
        <taxon>Saurischia</taxon>
        <taxon>Theropoda</taxon>
        <taxon>Coelurosauria</taxon>
        <taxon>Aves</taxon>
        <taxon>Neognathae</taxon>
        <taxon>Neoaves</taxon>
        <taxon>Columbimorphae</taxon>
        <taxon>Columbiformes</taxon>
        <taxon>Columbidae</taxon>
        <taxon>Columba</taxon>
    </lineage>
</organism>
<name>R7VSV9_COLLI</name>
<gene>
    <name evidence="2" type="ORF">A306_04344</name>
</gene>
<evidence type="ECO:0000256" key="1">
    <source>
        <dbReference type="SAM" id="MobiDB-lite"/>
    </source>
</evidence>
<evidence type="ECO:0000313" key="2">
    <source>
        <dbReference type="EMBL" id="EMC87014.1"/>
    </source>
</evidence>
<sequence>MKENLGFCPKMKENFSNSPEKKNPTNPTQGESATKLQHSGSKWVKKGKINAKSGIAEARYGKKLLNAPFGQRGQELGRKRANQPRDQKSPFPPQIAAFRPQKMPRSAPKTPRSAPKRVSLSFLGSSKPFCGSKRHRRKRGEKDQKRPKMTPK</sequence>
<dbReference type="EMBL" id="KB377154">
    <property type="protein sequence ID" value="EMC87014.1"/>
    <property type="molecule type" value="Genomic_DNA"/>
</dbReference>